<evidence type="ECO:0000313" key="3">
    <source>
        <dbReference type="Proteomes" id="UP000179279"/>
    </source>
</evidence>
<proteinExistence type="predicted"/>
<protein>
    <recommendedName>
        <fullName evidence="4">Prepilin-type N-terminal cleavage/methylation domain-containing protein</fullName>
    </recommendedName>
</protein>
<dbReference type="Proteomes" id="UP000179279">
    <property type="component" value="Unassembled WGS sequence"/>
</dbReference>
<organism evidence="2 3">
    <name type="scientific">Candidatus Woykebacteria bacterium RIFCSPLOWO2_01_FULL_41_12</name>
    <dbReference type="NCBI Taxonomy" id="1802604"/>
    <lineage>
        <taxon>Bacteria</taxon>
        <taxon>Candidatus Woykeibacteriota</taxon>
    </lineage>
</organism>
<comment type="caution">
    <text evidence="2">The sequence shown here is derived from an EMBL/GenBank/DDBJ whole genome shotgun (WGS) entry which is preliminary data.</text>
</comment>
<name>A0A1G1WZS5_9BACT</name>
<dbReference type="AlphaFoldDB" id="A0A1G1WZS5"/>
<gene>
    <name evidence="2" type="ORF">A3A57_01930</name>
</gene>
<keyword evidence="1" id="KW-0812">Transmembrane</keyword>
<keyword evidence="1" id="KW-1133">Transmembrane helix</keyword>
<dbReference type="EMBL" id="MHDA01000011">
    <property type="protein sequence ID" value="OGY32637.1"/>
    <property type="molecule type" value="Genomic_DNA"/>
</dbReference>
<keyword evidence="1" id="KW-0472">Membrane</keyword>
<feature type="transmembrane region" description="Helical" evidence="1">
    <location>
        <begin position="22"/>
        <end position="41"/>
    </location>
</feature>
<evidence type="ECO:0008006" key="4">
    <source>
        <dbReference type="Google" id="ProtNLM"/>
    </source>
</evidence>
<accession>A0A1G1WZS5</accession>
<reference evidence="2 3" key="1">
    <citation type="journal article" date="2016" name="Nat. Commun.">
        <title>Thousands of microbial genomes shed light on interconnected biogeochemical processes in an aquifer system.</title>
        <authorList>
            <person name="Anantharaman K."/>
            <person name="Brown C.T."/>
            <person name="Hug L.A."/>
            <person name="Sharon I."/>
            <person name="Castelle C.J."/>
            <person name="Probst A.J."/>
            <person name="Thomas B.C."/>
            <person name="Singh A."/>
            <person name="Wilkins M.J."/>
            <person name="Karaoz U."/>
            <person name="Brodie E.L."/>
            <person name="Williams K.H."/>
            <person name="Hubbard S.S."/>
            <person name="Banfield J.F."/>
        </authorList>
    </citation>
    <scope>NUCLEOTIDE SEQUENCE [LARGE SCALE GENOMIC DNA]</scope>
</reference>
<evidence type="ECO:0000256" key="1">
    <source>
        <dbReference type="SAM" id="Phobius"/>
    </source>
</evidence>
<evidence type="ECO:0000313" key="2">
    <source>
        <dbReference type="EMBL" id="OGY32637.1"/>
    </source>
</evidence>
<sequence>MKYIFILSKISKTQNGASLIELLLYFALLSIVLLIATDLMIRSGEFGLESSAKNNIQADGSFIINRLSYDIHRSIAITTPAALGAAGSTLVLTIGNETHTYTLLGQNLQYTKQTPPPGASTQTGNLNSDLTRINSITFQRLGNLGGKPTIKITFEIEDIQGEKGKLVKNTFETAVGIR</sequence>